<sequence>MNTKCGASSPPSMVEICGWVIPARRATSDCDRLSAARRSYTACPRAKAYPAST</sequence>
<dbReference type="Proteomes" id="UP000778578">
    <property type="component" value="Unassembled WGS sequence"/>
</dbReference>
<accession>A0ABS7QG37</accession>
<gene>
    <name evidence="1" type="ORF">K7862_30405</name>
</gene>
<protein>
    <submittedName>
        <fullName evidence="1">Uncharacterized protein</fullName>
    </submittedName>
</protein>
<proteinExistence type="predicted"/>
<evidence type="ECO:0000313" key="2">
    <source>
        <dbReference type="Proteomes" id="UP000778578"/>
    </source>
</evidence>
<dbReference type="EMBL" id="JAINZZ010000058">
    <property type="protein sequence ID" value="MBY8881913.1"/>
    <property type="molecule type" value="Genomic_DNA"/>
</dbReference>
<organism evidence="1 2">
    <name type="scientific">Actinacidiphila acidipaludis</name>
    <dbReference type="NCBI Taxonomy" id="2873382"/>
    <lineage>
        <taxon>Bacteria</taxon>
        <taxon>Bacillati</taxon>
        <taxon>Actinomycetota</taxon>
        <taxon>Actinomycetes</taxon>
        <taxon>Kitasatosporales</taxon>
        <taxon>Streptomycetaceae</taxon>
        <taxon>Actinacidiphila</taxon>
    </lineage>
</organism>
<comment type="caution">
    <text evidence="1">The sequence shown here is derived from an EMBL/GenBank/DDBJ whole genome shotgun (WGS) entry which is preliminary data.</text>
</comment>
<name>A0ABS7QG37_9ACTN</name>
<evidence type="ECO:0000313" key="1">
    <source>
        <dbReference type="EMBL" id="MBY8881913.1"/>
    </source>
</evidence>
<reference evidence="1 2" key="1">
    <citation type="submission" date="2021-08" db="EMBL/GenBank/DDBJ databases">
        <title>WGS of actinomycetes from Thailand.</title>
        <authorList>
            <person name="Thawai C."/>
        </authorList>
    </citation>
    <scope>NUCLEOTIDE SEQUENCE [LARGE SCALE GENOMIC DNA]</scope>
    <source>
        <strain evidence="1 2">PLK6-54</strain>
    </source>
</reference>
<keyword evidence="2" id="KW-1185">Reference proteome</keyword>